<dbReference type="EMBL" id="MBUA01000027">
    <property type="protein sequence ID" value="MBC6492239.1"/>
    <property type="molecule type" value="Genomic_DNA"/>
</dbReference>
<sequence>MKSLSLLSTLAFILLSTFSFGQNSGTNKETIKVWGNCGMCKKTIETAAKSAGASTASWNEESKQLALTYKGRKTSSDKIQQAIAAAGYDTEKFTADNSAYDNLHGCCKYDRKEAAAVTEKAACCQKGDCKDTCCKDGTCKAGTECKKEDGCCKDKSCCKS</sequence>
<comment type="caution">
    <text evidence="2">The sequence shown here is derived from an EMBL/GenBank/DDBJ whole genome shotgun (WGS) entry which is preliminary data.</text>
</comment>
<gene>
    <name evidence="2" type="ORF">BC349_14350</name>
</gene>
<evidence type="ECO:0000313" key="2">
    <source>
        <dbReference type="EMBL" id="MBC6492239.1"/>
    </source>
</evidence>
<evidence type="ECO:0000256" key="1">
    <source>
        <dbReference type="SAM" id="SignalP"/>
    </source>
</evidence>
<accession>A0ABR7MBM3</accession>
<dbReference type="RefSeq" id="WP_187257550.1">
    <property type="nucleotide sequence ID" value="NZ_JBHULF010000006.1"/>
</dbReference>
<feature type="chain" id="PRO_5045832819" description="HMA domain-containing protein" evidence="1">
    <location>
        <begin position="22"/>
        <end position="160"/>
    </location>
</feature>
<protein>
    <recommendedName>
        <fullName evidence="4">HMA domain-containing protein</fullName>
    </recommendedName>
</protein>
<keyword evidence="1" id="KW-0732">Signal</keyword>
<keyword evidence="3" id="KW-1185">Reference proteome</keyword>
<organism evidence="2 3">
    <name type="scientific">Flavihumibacter stibioxidans</name>
    <dbReference type="NCBI Taxonomy" id="1834163"/>
    <lineage>
        <taxon>Bacteria</taxon>
        <taxon>Pseudomonadati</taxon>
        <taxon>Bacteroidota</taxon>
        <taxon>Chitinophagia</taxon>
        <taxon>Chitinophagales</taxon>
        <taxon>Chitinophagaceae</taxon>
        <taxon>Flavihumibacter</taxon>
    </lineage>
</organism>
<name>A0ABR7MBM3_9BACT</name>
<dbReference type="Proteomes" id="UP000765802">
    <property type="component" value="Unassembled WGS sequence"/>
</dbReference>
<dbReference type="Gene3D" id="3.30.70.100">
    <property type="match status" value="1"/>
</dbReference>
<feature type="signal peptide" evidence="1">
    <location>
        <begin position="1"/>
        <end position="21"/>
    </location>
</feature>
<evidence type="ECO:0008006" key="4">
    <source>
        <dbReference type="Google" id="ProtNLM"/>
    </source>
</evidence>
<dbReference type="InterPro" id="IPR036163">
    <property type="entry name" value="HMA_dom_sf"/>
</dbReference>
<reference evidence="2 3" key="1">
    <citation type="submission" date="2016-07" db="EMBL/GenBank/DDBJ databases">
        <title>Genome analysis of Flavihumibacter stibioxidans YS-17.</title>
        <authorList>
            <person name="Shi K."/>
            <person name="Han Y."/>
            <person name="Wang G."/>
        </authorList>
    </citation>
    <scope>NUCLEOTIDE SEQUENCE [LARGE SCALE GENOMIC DNA]</scope>
    <source>
        <strain evidence="2 3">YS-17</strain>
    </source>
</reference>
<proteinExistence type="predicted"/>
<evidence type="ECO:0000313" key="3">
    <source>
        <dbReference type="Proteomes" id="UP000765802"/>
    </source>
</evidence>
<dbReference type="SUPFAM" id="SSF55008">
    <property type="entry name" value="HMA, heavy metal-associated domain"/>
    <property type="match status" value="1"/>
</dbReference>